<evidence type="ECO:0000313" key="2">
    <source>
        <dbReference type="Proteomes" id="UP000255283"/>
    </source>
</evidence>
<dbReference type="Proteomes" id="UP000255283">
    <property type="component" value="Unassembled WGS sequence"/>
</dbReference>
<dbReference type="RefSeq" id="WP_115153662.1">
    <property type="nucleotide sequence ID" value="NZ_DBFWLE010000024.1"/>
</dbReference>
<accession>A0AAQ1UIV0</accession>
<dbReference type="EMBL" id="UGTJ01000001">
    <property type="protein sequence ID" value="SUB80090.1"/>
    <property type="molecule type" value="Genomic_DNA"/>
</dbReference>
<dbReference type="Pfam" id="PF16138">
    <property type="entry name" value="DUF4846"/>
    <property type="match status" value="1"/>
</dbReference>
<evidence type="ECO:0008006" key="3">
    <source>
        <dbReference type="Google" id="ProtNLM"/>
    </source>
</evidence>
<sequence>MKGHFSKWILAATATILVGSCGAQPTRRQETGKPAAAAVQANNITSRFPTPAGYTRVKVAKGSYAEFLRNLPLKPANADLHYYNGSVKEQRYRGAVVDMDFGNKKNEQCADAAIFLRASYLWKTRQYAKIHFHFTNGFDARYSKWAEGYRVKNYNSWVKSAKRDYSYATFRKYLDLVFQYAGTASLSKELMPVGICWAKDIQAGDIIIKGGFPGHAETVVDVAENAAGKRIVLLAQSFMPAQEIEIFPEWIQSENEHYLVTPTWTFDARGTNARYLRRFRDEP</sequence>
<organism evidence="1 2">
    <name type="scientific">Segatella buccae</name>
    <dbReference type="NCBI Taxonomy" id="28126"/>
    <lineage>
        <taxon>Bacteria</taxon>
        <taxon>Pseudomonadati</taxon>
        <taxon>Bacteroidota</taxon>
        <taxon>Bacteroidia</taxon>
        <taxon>Bacteroidales</taxon>
        <taxon>Prevotellaceae</taxon>
        <taxon>Segatella</taxon>
    </lineage>
</organism>
<protein>
    <recommendedName>
        <fullName evidence="3">DUF4846 domain-containing protein</fullName>
    </recommendedName>
</protein>
<dbReference type="AlphaFoldDB" id="A0AAQ1UIV0"/>
<evidence type="ECO:0000313" key="1">
    <source>
        <dbReference type="EMBL" id="SUB80090.1"/>
    </source>
</evidence>
<gene>
    <name evidence="1" type="ORF">NCTC13063_01370</name>
</gene>
<proteinExistence type="predicted"/>
<reference evidence="1 2" key="1">
    <citation type="submission" date="2018-06" db="EMBL/GenBank/DDBJ databases">
        <authorList>
            <consortium name="Pathogen Informatics"/>
            <person name="Doyle S."/>
        </authorList>
    </citation>
    <scope>NUCLEOTIDE SEQUENCE [LARGE SCALE GENOMIC DNA]</scope>
    <source>
        <strain evidence="1 2">NCTC13063</strain>
    </source>
</reference>
<dbReference type="InterPro" id="IPR032315">
    <property type="entry name" value="DUF4846"/>
</dbReference>
<dbReference type="PROSITE" id="PS51257">
    <property type="entry name" value="PROKAR_LIPOPROTEIN"/>
    <property type="match status" value="1"/>
</dbReference>
<comment type="caution">
    <text evidence="1">The sequence shown here is derived from an EMBL/GenBank/DDBJ whole genome shotgun (WGS) entry which is preliminary data.</text>
</comment>
<name>A0AAQ1UIV0_9BACT</name>